<reference evidence="3" key="1">
    <citation type="submission" date="2021-11" db="EMBL/GenBank/DDBJ databases">
        <title>Description of novel Chryseobacterium species.</title>
        <authorList>
            <person name="Saticioglu I.B."/>
            <person name="Ay H."/>
            <person name="Altun S."/>
            <person name="Duman M."/>
        </authorList>
    </citation>
    <scope>NUCLEOTIDE SEQUENCE</scope>
    <source>
        <strain evidence="3">C-39</strain>
    </source>
</reference>
<keyword evidence="4" id="KW-1185">Reference proteome</keyword>
<evidence type="ECO:0000313" key="5">
    <source>
        <dbReference type="Proteomes" id="UP001107960"/>
    </source>
</evidence>
<evidence type="ECO:0000313" key="4">
    <source>
        <dbReference type="Proteomes" id="UP000603715"/>
    </source>
</evidence>
<comment type="caution">
    <text evidence="3">The sequence shown here is derived from an EMBL/GenBank/DDBJ whole genome shotgun (WGS) entry which is preliminary data.</text>
</comment>
<reference evidence="2" key="3">
    <citation type="submission" date="2024-05" db="EMBL/GenBank/DDBJ databases">
        <title>Description of novel Chryseobacterium sp. strain C-2.</title>
        <authorList>
            <person name="Saticioglu I.B."/>
        </authorList>
    </citation>
    <scope>NUCLEOTIDE SEQUENCE</scope>
    <source>
        <strain evidence="2">C-2</strain>
    </source>
</reference>
<dbReference type="AlphaFoldDB" id="A0A9Q3USX1"/>
<feature type="region of interest" description="Disordered" evidence="1">
    <location>
        <begin position="27"/>
        <end position="48"/>
    </location>
</feature>
<dbReference type="Proteomes" id="UP001107960">
    <property type="component" value="Unassembled WGS sequence"/>
</dbReference>
<dbReference type="Proteomes" id="UP000603715">
    <property type="component" value="Unassembled WGS sequence"/>
</dbReference>
<evidence type="ECO:0000256" key="1">
    <source>
        <dbReference type="SAM" id="MobiDB-lite"/>
    </source>
</evidence>
<gene>
    <name evidence="2" type="ORF">IEW27_02475</name>
    <name evidence="3" type="ORF">LNP80_09775</name>
</gene>
<reference evidence="4" key="2">
    <citation type="submission" date="2023-07" db="EMBL/GenBank/DDBJ databases">
        <title>Description of novel Chryseobacterium sp. strain C-2.</title>
        <authorList>
            <person name="Saticioglu I.B."/>
        </authorList>
    </citation>
    <scope>NUCLEOTIDE SEQUENCE [LARGE SCALE GENOMIC DNA]</scope>
    <source>
        <strain evidence="4">C-2</strain>
    </source>
</reference>
<dbReference type="EMBL" id="JAJJML010000001">
    <property type="protein sequence ID" value="MCC9034534.1"/>
    <property type="molecule type" value="Genomic_DNA"/>
</dbReference>
<name>A0A9Q3USX1_9FLAO</name>
<dbReference type="PROSITE" id="PS51257">
    <property type="entry name" value="PROKAR_LIPOPROTEIN"/>
    <property type="match status" value="1"/>
</dbReference>
<organism evidence="3 5">
    <name type="scientific">Chryseobacterium muglaense</name>
    <dbReference type="NCBI Taxonomy" id="2893752"/>
    <lineage>
        <taxon>Bacteria</taxon>
        <taxon>Pseudomonadati</taxon>
        <taxon>Bacteroidota</taxon>
        <taxon>Flavobacteriia</taxon>
        <taxon>Flavobacteriales</taxon>
        <taxon>Weeksellaceae</taxon>
        <taxon>Chryseobacterium group</taxon>
        <taxon>Chryseobacterium</taxon>
    </lineage>
</organism>
<accession>A0A9Q3USX1</accession>
<protein>
    <submittedName>
        <fullName evidence="3">Uncharacterized protein</fullName>
    </submittedName>
</protein>
<proteinExistence type="predicted"/>
<sequence>MKQLLVILGCFVAFSCNSQKQGDEKLVGKWESSHKDSKTGNPIEKKCS</sequence>
<dbReference type="EMBL" id="JACXXP010000002">
    <property type="protein sequence ID" value="MBD3903461.1"/>
    <property type="molecule type" value="Genomic_DNA"/>
</dbReference>
<evidence type="ECO:0000313" key="2">
    <source>
        <dbReference type="EMBL" id="MBD3903461.1"/>
    </source>
</evidence>
<evidence type="ECO:0000313" key="3">
    <source>
        <dbReference type="EMBL" id="MCC9034534.1"/>
    </source>
</evidence>
<dbReference type="RefSeq" id="WP_191178102.1">
    <property type="nucleotide sequence ID" value="NZ_JACXXP010000002.1"/>
</dbReference>